<protein>
    <recommendedName>
        <fullName evidence="5">DUF3105 domain-containing protein</fullName>
    </recommendedName>
</protein>
<evidence type="ECO:0000313" key="4">
    <source>
        <dbReference type="Proteomes" id="UP001595816"/>
    </source>
</evidence>
<keyword evidence="2" id="KW-0472">Membrane</keyword>
<feature type="transmembrane region" description="Helical" evidence="2">
    <location>
        <begin position="38"/>
        <end position="58"/>
    </location>
</feature>
<dbReference type="Proteomes" id="UP001595816">
    <property type="component" value="Unassembled WGS sequence"/>
</dbReference>
<gene>
    <name evidence="3" type="ORF">ACFOZ4_35285</name>
</gene>
<proteinExistence type="predicted"/>
<keyword evidence="4" id="KW-1185">Reference proteome</keyword>
<reference evidence="4" key="1">
    <citation type="journal article" date="2019" name="Int. J. Syst. Evol. Microbiol.">
        <title>The Global Catalogue of Microorganisms (GCM) 10K type strain sequencing project: providing services to taxonomists for standard genome sequencing and annotation.</title>
        <authorList>
            <consortium name="The Broad Institute Genomics Platform"/>
            <consortium name="The Broad Institute Genome Sequencing Center for Infectious Disease"/>
            <person name="Wu L."/>
            <person name="Ma J."/>
        </authorList>
    </citation>
    <scope>NUCLEOTIDE SEQUENCE [LARGE SCALE GENOMIC DNA]</scope>
    <source>
        <strain evidence="4">CGMCC 4.7289</strain>
    </source>
</reference>
<feature type="region of interest" description="Disordered" evidence="1">
    <location>
        <begin position="1"/>
        <end position="22"/>
    </location>
</feature>
<evidence type="ECO:0000256" key="1">
    <source>
        <dbReference type="SAM" id="MobiDB-lite"/>
    </source>
</evidence>
<feature type="region of interest" description="Disordered" evidence="1">
    <location>
        <begin position="80"/>
        <end position="99"/>
    </location>
</feature>
<dbReference type="RefSeq" id="WP_253754259.1">
    <property type="nucleotide sequence ID" value="NZ_JAMZDZ010000001.1"/>
</dbReference>
<organism evidence="3 4">
    <name type="scientific">Hamadaea flava</name>
    <dbReference type="NCBI Taxonomy" id="1742688"/>
    <lineage>
        <taxon>Bacteria</taxon>
        <taxon>Bacillati</taxon>
        <taxon>Actinomycetota</taxon>
        <taxon>Actinomycetes</taxon>
        <taxon>Micromonosporales</taxon>
        <taxon>Micromonosporaceae</taxon>
        <taxon>Hamadaea</taxon>
    </lineage>
</organism>
<evidence type="ECO:0008006" key="5">
    <source>
        <dbReference type="Google" id="ProtNLM"/>
    </source>
</evidence>
<comment type="caution">
    <text evidence="3">The sequence shown here is derived from an EMBL/GenBank/DDBJ whole genome shotgun (WGS) entry which is preliminary data.</text>
</comment>
<accession>A0ABV8M1E8</accession>
<evidence type="ECO:0000313" key="3">
    <source>
        <dbReference type="EMBL" id="MFC4135899.1"/>
    </source>
</evidence>
<feature type="compositionally biased region" description="Basic and acidic residues" evidence="1">
    <location>
        <begin position="1"/>
        <end position="11"/>
    </location>
</feature>
<sequence length="236" mass="25505">MSNDDLRRLLTDDLPEPPASLSTAPLENIHRRARRRQISITSAAALVVLITAGVAIGVEAYRGGALAPLFGSDACAGSTLPTTPMSPAPGEATPQPGGSAGLSELADAVHRLGDDQYRTTYAGLIMDTEHDRVLVWRIPSREFDRAVAAMPGHEKIVMMCATHSYADLLATTDQLLADQEYWKSRGLALNQFGPEYRDNCVLVTTLDPVRAQAELTARYPKLPLCFTYGAGEQLAR</sequence>
<name>A0ABV8M1E8_9ACTN</name>
<evidence type="ECO:0000256" key="2">
    <source>
        <dbReference type="SAM" id="Phobius"/>
    </source>
</evidence>
<dbReference type="EMBL" id="JBHSAY010000027">
    <property type="protein sequence ID" value="MFC4135899.1"/>
    <property type="molecule type" value="Genomic_DNA"/>
</dbReference>
<keyword evidence="2" id="KW-0812">Transmembrane</keyword>
<keyword evidence="2" id="KW-1133">Transmembrane helix</keyword>